<reference evidence="12" key="2">
    <citation type="submission" date="2025-08" db="UniProtKB">
        <authorList>
            <consortium name="RefSeq"/>
        </authorList>
    </citation>
    <scope>IDENTIFICATION</scope>
</reference>
<protein>
    <submittedName>
        <fullName evidence="12">Laminin subunit gamma-1 isoform X2</fullName>
    </submittedName>
</protein>
<feature type="disulfide bond" evidence="6">
    <location>
        <begin position="1327"/>
        <end position="1339"/>
    </location>
</feature>
<proteinExistence type="predicted"/>
<dbReference type="SUPFAM" id="SSF49785">
    <property type="entry name" value="Galactose-binding domain-like"/>
    <property type="match status" value="1"/>
</dbReference>
<feature type="domain" description="Laminin IV type A" evidence="9">
    <location>
        <begin position="943"/>
        <end position="1131"/>
    </location>
</feature>
<feature type="domain" description="Laminin EGF-like" evidence="8">
    <location>
        <begin position="1327"/>
        <end position="1375"/>
    </location>
</feature>
<feature type="disulfide bond" evidence="6">
    <location>
        <begin position="1185"/>
        <end position="1194"/>
    </location>
</feature>
<dbReference type="PRINTS" id="PR00011">
    <property type="entry name" value="EGFLAMININ"/>
</dbReference>
<gene>
    <name evidence="12" type="primary">LOC101240038</name>
</gene>
<evidence type="ECO:0000256" key="4">
    <source>
        <dbReference type="ARBA" id="ARBA00023180"/>
    </source>
</evidence>
<feature type="disulfide bond" evidence="6">
    <location>
        <begin position="786"/>
        <end position="795"/>
    </location>
</feature>
<feature type="domain" description="Laminin EGF-like" evidence="8">
    <location>
        <begin position="861"/>
        <end position="911"/>
    </location>
</feature>
<dbReference type="PROSITE" id="PS51117">
    <property type="entry name" value="LAMININ_NTER"/>
    <property type="match status" value="1"/>
</dbReference>
<accession>A0ABM4BCN5</accession>
<dbReference type="InterPro" id="IPR008979">
    <property type="entry name" value="Galactose-bd-like_sf"/>
</dbReference>
<feature type="disulfide bond" evidence="6">
    <location>
        <begin position="1376"/>
        <end position="1388"/>
    </location>
</feature>
<dbReference type="InterPro" id="IPR000742">
    <property type="entry name" value="EGF"/>
</dbReference>
<dbReference type="Pfam" id="PF00055">
    <property type="entry name" value="Laminin_N"/>
    <property type="match status" value="1"/>
</dbReference>
<dbReference type="Pfam" id="PF00053">
    <property type="entry name" value="EGF_laminin"/>
    <property type="match status" value="12"/>
</dbReference>
<name>A0ABM4BCN5_HYDVU</name>
<feature type="domain" description="Laminin EGF-like" evidence="8">
    <location>
        <begin position="1376"/>
        <end position="1422"/>
    </location>
</feature>
<feature type="domain" description="Laminin EGF-like" evidence="8">
    <location>
        <begin position="1166"/>
        <end position="1215"/>
    </location>
</feature>
<dbReference type="Gene3D" id="2.60.120.260">
    <property type="entry name" value="Galactose-binding domain-like"/>
    <property type="match status" value="1"/>
</dbReference>
<evidence type="ECO:0000259" key="8">
    <source>
        <dbReference type="PROSITE" id="PS50027"/>
    </source>
</evidence>
<feature type="disulfide bond" evidence="6">
    <location>
        <begin position="882"/>
        <end position="891"/>
    </location>
</feature>
<feature type="disulfide bond" evidence="6">
    <location>
        <begin position="1397"/>
        <end position="1406"/>
    </location>
</feature>
<evidence type="ECO:0000256" key="7">
    <source>
        <dbReference type="SAM" id="Coils"/>
    </source>
</evidence>
<dbReference type="PROSITE" id="PS01248">
    <property type="entry name" value="EGF_LAM_1"/>
    <property type="match status" value="4"/>
</dbReference>
<feature type="disulfide bond" evidence="6">
    <location>
        <begin position="1329"/>
        <end position="1346"/>
    </location>
</feature>
<dbReference type="SUPFAM" id="SSF57196">
    <property type="entry name" value="EGF/Laminin"/>
    <property type="match status" value="13"/>
</dbReference>
<dbReference type="SMART" id="SM00281">
    <property type="entry name" value="LamB"/>
    <property type="match status" value="1"/>
</dbReference>
<feature type="domain" description="Laminin EGF-like" evidence="8">
    <location>
        <begin position="1275"/>
        <end position="1326"/>
    </location>
</feature>
<dbReference type="SMART" id="SM00180">
    <property type="entry name" value="EGF_Lam"/>
    <property type="match status" value="15"/>
</dbReference>
<feature type="disulfide bond" evidence="6">
    <location>
        <begin position="1299"/>
        <end position="1308"/>
    </location>
</feature>
<keyword evidence="5 6" id="KW-0424">Laminin EGF-like domain</keyword>
<feature type="disulfide bond" evidence="6">
    <location>
        <begin position="765"/>
        <end position="777"/>
    </location>
</feature>
<evidence type="ECO:0000256" key="3">
    <source>
        <dbReference type="ARBA" id="ARBA00023157"/>
    </source>
</evidence>
<feature type="disulfide bond" evidence="6">
    <location>
        <begin position="431"/>
        <end position="440"/>
    </location>
</feature>
<reference evidence="11" key="1">
    <citation type="submission" date="2025-05" db="UniProtKB">
        <authorList>
            <consortium name="RefSeq"/>
        </authorList>
    </citation>
    <scope>NUCLEOTIDE SEQUENCE [LARGE SCALE GENOMIC DNA]</scope>
</reference>
<evidence type="ECO:0000313" key="11">
    <source>
        <dbReference type="Proteomes" id="UP001652625"/>
    </source>
</evidence>
<dbReference type="Proteomes" id="UP001652625">
    <property type="component" value="Chromosome 02"/>
</dbReference>
<dbReference type="Pfam" id="PF24973">
    <property type="entry name" value="EGF_LMN_ATRN"/>
    <property type="match status" value="2"/>
</dbReference>
<evidence type="ECO:0000256" key="2">
    <source>
        <dbReference type="ARBA" id="ARBA00022737"/>
    </source>
</evidence>
<dbReference type="PROSITE" id="PS50027">
    <property type="entry name" value="EGF_LAM_2"/>
    <property type="match status" value="10"/>
</dbReference>
<comment type="caution">
    <text evidence="6">Lacks conserved residue(s) required for the propagation of feature annotation.</text>
</comment>
<dbReference type="InterPro" id="IPR000034">
    <property type="entry name" value="Laminin_IV"/>
</dbReference>
<feature type="disulfide bond" evidence="6">
    <location>
        <begin position="737"/>
        <end position="746"/>
    </location>
</feature>
<feature type="disulfide bond" evidence="6">
    <location>
        <begin position="378"/>
        <end position="387"/>
    </location>
</feature>
<dbReference type="Gene3D" id="2.10.25.10">
    <property type="entry name" value="Laminin"/>
    <property type="match status" value="14"/>
</dbReference>
<feature type="domain" description="Laminin N-terminal" evidence="10">
    <location>
        <begin position="30"/>
        <end position="249"/>
    </location>
</feature>
<feature type="disulfide bond" evidence="6">
    <location>
        <begin position="861"/>
        <end position="873"/>
    </location>
</feature>
<dbReference type="InterPro" id="IPR008211">
    <property type="entry name" value="Laminin_N"/>
</dbReference>
<evidence type="ECO:0000256" key="1">
    <source>
        <dbReference type="ARBA" id="ARBA00022729"/>
    </source>
</evidence>
<dbReference type="InterPro" id="IPR056863">
    <property type="entry name" value="LMN_ATRN_NET-like_EGF"/>
</dbReference>
<feature type="disulfide bond" evidence="6">
    <location>
        <begin position="1378"/>
        <end position="1395"/>
    </location>
</feature>
<feature type="domain" description="Laminin EGF-like" evidence="8">
    <location>
        <begin position="765"/>
        <end position="813"/>
    </location>
</feature>
<feature type="disulfide bond" evidence="6">
    <location>
        <begin position="863"/>
        <end position="880"/>
    </location>
</feature>
<dbReference type="RefSeq" id="XP_065646686.1">
    <property type="nucleotide sequence ID" value="XM_065790614.1"/>
</dbReference>
<dbReference type="SMART" id="SM00181">
    <property type="entry name" value="EGF"/>
    <property type="match status" value="12"/>
</dbReference>
<dbReference type="CDD" id="cd00055">
    <property type="entry name" value="EGF_Lam"/>
    <property type="match status" value="14"/>
</dbReference>
<dbReference type="PANTHER" id="PTHR10574">
    <property type="entry name" value="NETRIN/LAMININ-RELATED"/>
    <property type="match status" value="1"/>
</dbReference>
<feature type="disulfide bond" evidence="6">
    <location>
        <begin position="1348"/>
        <end position="1357"/>
    </location>
</feature>
<feature type="domain" description="Laminin EGF-like" evidence="8">
    <location>
        <begin position="355"/>
        <end position="407"/>
    </location>
</feature>
<keyword evidence="7" id="KW-0175">Coiled coil</keyword>
<feature type="domain" description="Laminin EGF-like" evidence="8">
    <location>
        <begin position="408"/>
        <end position="460"/>
    </location>
</feature>
<keyword evidence="3 6" id="KW-1015">Disulfide bond</keyword>
<dbReference type="InterPro" id="IPR002049">
    <property type="entry name" value="LE_dom"/>
</dbReference>
<feature type="disulfide bond" evidence="6">
    <location>
        <begin position="814"/>
        <end position="826"/>
    </location>
</feature>
<dbReference type="PANTHER" id="PTHR10574:SF444">
    <property type="entry name" value="BASEMENT MEMBRANE-SPECIFIC HEPARAN SULFATE PROTEOGLYCAN CORE PROTEIN"/>
    <property type="match status" value="1"/>
</dbReference>
<feature type="domain" description="Laminin EGF-like" evidence="8">
    <location>
        <begin position="715"/>
        <end position="764"/>
    </location>
</feature>
<keyword evidence="11" id="KW-1185">Reference proteome</keyword>
<feature type="coiled-coil region" evidence="7">
    <location>
        <begin position="2017"/>
        <end position="2054"/>
    </location>
</feature>
<dbReference type="GeneID" id="101240038"/>
<dbReference type="Pfam" id="PF00052">
    <property type="entry name" value="Laminin_B"/>
    <property type="match status" value="1"/>
</dbReference>
<sequence length="2082" mass="229238">MMNYFNVFVKIWTLSIAFQNNLFVNGQCVLNVACFPPSIDVAKLIPHNMTINSTCGEVPEDFCVDTDCSLKCNAKDEQTSHPGSYLIDSYDLNTYWKSKNFDEPVFIQCDFGYNLMLHQITITFQFELPSSMYIQRSQDTGNSFTTLIYFALRCNDTFNMKESVSYNKLDVICLRIKSEAIQNQISYVPRRDDYVATEVLKNGIVRDYYLATNIRTVLNTFFMPSEFDRSVADPRKFYFAIRDVDIQASCVCNGMSNQCSPEDYGTCICQKNTDGKNCERCKSLFNNKPWTFGQPCESCSCYSHSTACVYDAIKRYGVCQNCMDNTMGDKCDLCAVGYYRNVGKQLYDKNTCISCNCFMSGVLFGSSVCNQVTGKCFCKSNVDGTYCDTCKDGFYGLSATVLNGCNACGCYRFGTINGSAVCDKQTGVCPCKIGFTGRTCADCKPLYFSYPSNNPSECRPCGCDPSGSVNMTCDKSGQCLCRQNYFGSRCEQIRTGYFSASVGQLLFSPQQVSSPVAYSYEYINLTEASGNTFYVLGYSVSVGSLDTSATLVTFQISVPKILLYEFFIQYKCRDIFTGLSMQVAIQSQFFPYSCDDGNTMISSSLAVTLSGSLDPETQTQSFGSLCLSVGTYNVVLWFPPGSAKNRAKVFILGLLLMPFYESQSRYLLLDSDQKTTFKQFYSVASSRVLWATQELVGAKSLAYSYGSIYEQALACGCNSLGSINSYVCNIYGGQCNCKENIYGRTCMSCLPQHYNFSSGLGCVPCNCNTAGSINQDCDYNTGQCQCNPNVIGRTCNQCALQYYGISTGSGCRPCLCSALYATSSQCDESGQCQCKPGVGSLKCESCAPGFYDLSVSGCKTCLCNPIGTAGNKCNPTTGSCTCKDLVMGIKCDQCTIGYYGFSSDFPNTCLKCYCSGKTSECDAVSDYYLTSASTLFSTTQNNVGLEGWTSVDIDGKDSGKLEWDWAPLYSVDRGFAKLTDTNSDTLFFSAPSIFLGSKRSLYMYYITFDLTQYDDANPMDPTNDGDVIIKGKGLNFKLVMVLPRQPATHPTFTSYKVTFYEVFWRKDNMLGAVPSNIDMIQTLSDLEYIYIRGKWTANSDGFVGITNIVMTYSTYKLPKNSGLKVAKNVEYCNCPIAYTGQFCQHCNDGYTRSPPNGNINDVCVPCQCNQHTNKCDPNTGVCFNCQDNTNGSYCEKCAVGFYGDPTKGNSDDCQECACPGGQNAKNQFAKLCLLDNDDKPTCYGCAVGYSGRQCETCSDGYYGNPLDPNGSCKKCICNNNIDEKAAGNCNTTTGVCLRCLKNTIGKNCEYCRPGYYGDALAGTCKECSCDLVGSFGNDCQNITGYCSCKPNVIGRTCDKCAENTFNFQSNAGCDLCQCDLIGSVSQQCDPNTGVCKCNPRVLGDKCDRCAPGFYDLSKGCLPCDCDPDFTMTNKTCDALTGQCMCIVSPLGGRYSGRRCNECAVNAIGTPPDCELCHSPCYDNWQNYIDGEVEDIDDLNDNVTNLLVRFGSMKYEDISSALSEININLTYAMNVFTGGIYNTSAKDKQFNQIEMNIINFESLLNLTKQQLYKSKYYFENTVKNFNGAVFLNAPIPQIIPITNITVRLRRQIANNQKVIDAALITQLAHSFITITYQQNISGQAVYSLIQNQYRDIVSANESIADAAVRLSSAMADLSQSNMARSQATDYLDTAYKARFTTNSRELMKIHDIISSTLLLQNRTVDVYLSSINTLQTAKNFITRADSESIRMNLMADAASQSVSKLKMDAVTLKANVEGQFSVANNLKESVEDVLYDALQETASLARGVTQLAISRNKTIEARKLSLDIQNYSLPYSLADIQSLSNEIISTVVNEGVINETYNDAQIGLLKAQQVQTRSQEAVDVSQKTLQDIKNLENSLTQSAAVRSSTQESQNRNEQIRFTTMNITSSIESQFSAISGKGAQALSMLNSIISDAENNKMCYVNSKSIIDNATATAASARIIANDASALHTSNEKSLPSYATQINNLYTTTSATHTEAKKAKDNANLLLNDVTEAERLKNQLLSQESELDLLVAETEAMEATLNNLILKYENERIRLSSCNQP</sequence>
<evidence type="ECO:0000259" key="10">
    <source>
        <dbReference type="PROSITE" id="PS51117"/>
    </source>
</evidence>
<evidence type="ECO:0000259" key="9">
    <source>
        <dbReference type="PROSITE" id="PS51115"/>
    </source>
</evidence>
<feature type="domain" description="Laminin EGF-like" evidence="8">
    <location>
        <begin position="814"/>
        <end position="860"/>
    </location>
</feature>
<evidence type="ECO:0000313" key="12">
    <source>
        <dbReference type="RefSeq" id="XP_065646686.1"/>
    </source>
</evidence>
<feature type="disulfide bond" evidence="6">
    <location>
        <begin position="767"/>
        <end position="784"/>
    </location>
</feature>
<evidence type="ECO:0000256" key="6">
    <source>
        <dbReference type="PROSITE-ProRule" id="PRU00460"/>
    </source>
</evidence>
<keyword evidence="1" id="KW-0732">Signal</keyword>
<keyword evidence="2" id="KW-0677">Repeat</keyword>
<dbReference type="InterPro" id="IPR050440">
    <property type="entry name" value="Laminin/Netrin_ECM"/>
</dbReference>
<evidence type="ECO:0000256" key="5">
    <source>
        <dbReference type="ARBA" id="ARBA00023292"/>
    </source>
</evidence>
<dbReference type="SMART" id="SM00136">
    <property type="entry name" value="LamNT"/>
    <property type="match status" value="1"/>
</dbReference>
<dbReference type="PROSITE" id="PS51115">
    <property type="entry name" value="LAMININ_IVA"/>
    <property type="match status" value="1"/>
</dbReference>
<feature type="disulfide bond" evidence="6">
    <location>
        <begin position="834"/>
        <end position="843"/>
    </location>
</feature>
<organism evidence="11 12">
    <name type="scientific">Hydra vulgaris</name>
    <name type="common">Hydra</name>
    <name type="synonym">Hydra attenuata</name>
    <dbReference type="NCBI Taxonomy" id="6087"/>
    <lineage>
        <taxon>Eukaryota</taxon>
        <taxon>Metazoa</taxon>
        <taxon>Cnidaria</taxon>
        <taxon>Hydrozoa</taxon>
        <taxon>Hydroidolina</taxon>
        <taxon>Anthoathecata</taxon>
        <taxon>Aplanulata</taxon>
        <taxon>Hydridae</taxon>
        <taxon>Hydra</taxon>
    </lineage>
</organism>
<keyword evidence="4" id="KW-0325">Glycoprotein</keyword>